<dbReference type="Proteomes" id="UP000251577">
    <property type="component" value="Unassembled WGS sequence"/>
</dbReference>
<protein>
    <recommendedName>
        <fullName evidence="6">Aromatic amino acid aminotransferase</fullName>
        <shortName evidence="6">ArAT</shortName>
        <ecNumber evidence="6">2.6.1.57</ecNumber>
    </recommendedName>
</protein>
<comment type="catalytic activity">
    <reaction evidence="6">
        <text>an aromatic L-alpha-amino acid + 2-oxoglutarate = an aromatic oxo-acid + L-glutamate</text>
        <dbReference type="Rhea" id="RHEA:17533"/>
        <dbReference type="ChEBI" id="CHEBI:16810"/>
        <dbReference type="ChEBI" id="CHEBI:29985"/>
        <dbReference type="ChEBI" id="CHEBI:73309"/>
        <dbReference type="ChEBI" id="CHEBI:84824"/>
        <dbReference type="EC" id="2.6.1.57"/>
    </reaction>
</comment>
<comment type="function">
    <text evidence="6">Aminotransferase that catalyzes the conversion of aromatic amino acids and 2-oxoglutarate into corresponding aromatic oxo acids and L-glutamate.</text>
</comment>
<feature type="domain" description="Aminotransferase class I/classII large" evidence="7">
    <location>
        <begin position="23"/>
        <end position="348"/>
    </location>
</feature>
<comment type="caution">
    <text evidence="8">The sequence shown here is derived from an EMBL/GenBank/DDBJ whole genome shotgun (WGS) entry which is preliminary data.</text>
</comment>
<dbReference type="GO" id="GO:0008793">
    <property type="term" value="F:aromatic-amino-acid transaminase activity"/>
    <property type="evidence" value="ECO:0007669"/>
    <property type="project" value="UniProtKB-UniRule"/>
</dbReference>
<dbReference type="GO" id="GO:0030170">
    <property type="term" value="F:pyridoxal phosphate binding"/>
    <property type="evidence" value="ECO:0007669"/>
    <property type="project" value="UniProtKB-UniRule"/>
</dbReference>
<evidence type="ECO:0000256" key="5">
    <source>
        <dbReference type="ARBA" id="ARBA00022898"/>
    </source>
</evidence>
<evidence type="ECO:0000256" key="2">
    <source>
        <dbReference type="ARBA" id="ARBA00011738"/>
    </source>
</evidence>
<dbReference type="InterPro" id="IPR050106">
    <property type="entry name" value="HistidinolP_aminotransfase"/>
</dbReference>
<keyword evidence="3 6" id="KW-0032">Aminotransferase</keyword>
<comment type="subunit">
    <text evidence="2 6">Homodimer.</text>
</comment>
<evidence type="ECO:0000313" key="9">
    <source>
        <dbReference type="Proteomes" id="UP000251577"/>
    </source>
</evidence>
<dbReference type="PROSITE" id="PS00599">
    <property type="entry name" value="AA_TRANSFER_CLASS_2"/>
    <property type="match status" value="1"/>
</dbReference>
<gene>
    <name evidence="6" type="primary">pat</name>
    <name evidence="8" type="ORF">DLJ54_01610</name>
</gene>
<evidence type="ECO:0000259" key="7">
    <source>
        <dbReference type="Pfam" id="PF00155"/>
    </source>
</evidence>
<dbReference type="GO" id="GO:0000105">
    <property type="term" value="P:L-histidine biosynthetic process"/>
    <property type="evidence" value="ECO:0007669"/>
    <property type="project" value="InterPro"/>
</dbReference>
<dbReference type="PANTHER" id="PTHR43643:SF3">
    <property type="entry name" value="HISTIDINOL-PHOSPHATE AMINOTRANSFERASE"/>
    <property type="match status" value="1"/>
</dbReference>
<reference evidence="8 9" key="1">
    <citation type="journal article" date="2018" name="Syst. Appl. Microbiol.">
        <title>Corynebacterium heidelbergense sp. nov., isolated from the preen glands of Egyptian geese (Alopochen aegyptiacus).</title>
        <authorList>
            <person name="Braun M.S."/>
            <person name="Wang E."/>
            <person name="Zimmermann S."/>
            <person name="Wink M."/>
        </authorList>
    </citation>
    <scope>NUCLEOTIDE SEQUENCE [LARGE SCALE GENOMIC DNA]</scope>
    <source>
        <strain evidence="8 9">647</strain>
    </source>
</reference>
<comment type="cofactor">
    <cofactor evidence="1 6">
        <name>pyridoxal 5'-phosphate</name>
        <dbReference type="ChEBI" id="CHEBI:597326"/>
    </cofactor>
</comment>
<keyword evidence="5 6" id="KW-0663">Pyridoxal phosphate</keyword>
<dbReference type="NCBIfam" id="NF002878">
    <property type="entry name" value="PRK03321.1"/>
    <property type="match status" value="1"/>
</dbReference>
<dbReference type="AlphaFoldDB" id="A0A364V885"/>
<evidence type="ECO:0000256" key="6">
    <source>
        <dbReference type="HAMAP-Rule" id="MF_01513"/>
    </source>
</evidence>
<dbReference type="SUPFAM" id="SSF53383">
    <property type="entry name" value="PLP-dependent transferases"/>
    <property type="match status" value="1"/>
</dbReference>
<evidence type="ECO:0000313" key="8">
    <source>
        <dbReference type="EMBL" id="RAV32824.1"/>
    </source>
</evidence>
<evidence type="ECO:0000256" key="4">
    <source>
        <dbReference type="ARBA" id="ARBA00022679"/>
    </source>
</evidence>
<dbReference type="InterPro" id="IPR015421">
    <property type="entry name" value="PyrdxlP-dep_Trfase_major"/>
</dbReference>
<dbReference type="InterPro" id="IPR015424">
    <property type="entry name" value="PyrdxlP-dep_Trfase"/>
</dbReference>
<dbReference type="EMBL" id="QHCV01000009">
    <property type="protein sequence ID" value="RAV32824.1"/>
    <property type="molecule type" value="Genomic_DNA"/>
</dbReference>
<dbReference type="InterPro" id="IPR004839">
    <property type="entry name" value="Aminotransferase_I/II_large"/>
</dbReference>
<dbReference type="Pfam" id="PF00155">
    <property type="entry name" value="Aminotran_1_2"/>
    <property type="match status" value="1"/>
</dbReference>
<dbReference type="InterPro" id="IPR001917">
    <property type="entry name" value="Aminotrans_II_pyridoxalP_BS"/>
</dbReference>
<keyword evidence="9" id="KW-1185">Reference proteome</keyword>
<feature type="modified residue" description="N6-(pyridoxal phosphate)lysine" evidence="6">
    <location>
        <position position="220"/>
    </location>
</feature>
<comment type="similarity">
    <text evidence="6">Belongs to the class-II pyridoxal-phosphate-dependent aminotransferase family.</text>
</comment>
<dbReference type="Gene3D" id="3.40.640.10">
    <property type="entry name" value="Type I PLP-dependent aspartate aminotransferase-like (Major domain)"/>
    <property type="match status" value="1"/>
</dbReference>
<dbReference type="HAMAP" id="MF_01023">
    <property type="entry name" value="HisC_aminotrans_2"/>
    <property type="match status" value="1"/>
</dbReference>
<dbReference type="Gene3D" id="3.90.1150.10">
    <property type="entry name" value="Aspartate Aminotransferase, domain 1"/>
    <property type="match status" value="1"/>
</dbReference>
<accession>A0A364V885</accession>
<dbReference type="GO" id="GO:0004400">
    <property type="term" value="F:histidinol-phosphate transaminase activity"/>
    <property type="evidence" value="ECO:0007669"/>
    <property type="project" value="InterPro"/>
</dbReference>
<proteinExistence type="inferred from homology"/>
<sequence length="367" mass="39151">MIRSDLAGVPPYVPGKKPPHALVVASNETTQGPLPSVARAIADAAGGVNRYPDMSVAALRAAIAAWFAKSAEGLRIDMDNIATGNGSTALCQQAIQATCHDGDEVLFAWRSFEAYPILSQVVGAKPVMVPLTEDHRHDFPAMLKAITDRTRLIFVCNPNNPSGTVMTHAEVLDFLHQVPQRITVILDEAYMEYDRSPEAVNAAEILRLFPNVAVCRTFSKAYGLAGLRLGYMVGGAEFIMAVNKVALPFGVNALAQAAGLASIDATDDELKDRVDATVTQRERLLQAVPEELRIPSQGNFILLPLGAQAEAVDAELKKEGVVARCFPGEGVRITATTAEETDKVIAALTPALATVGGARWGGRPQES</sequence>
<dbReference type="HAMAP" id="MF_01513">
    <property type="entry name" value="Phe_aminotrans_2"/>
    <property type="match status" value="1"/>
</dbReference>
<evidence type="ECO:0000256" key="1">
    <source>
        <dbReference type="ARBA" id="ARBA00001933"/>
    </source>
</evidence>
<name>A0A364V885_9CORY</name>
<dbReference type="InterPro" id="IPR024892">
    <property type="entry name" value="ArAT"/>
</dbReference>
<dbReference type="EC" id="2.6.1.57" evidence="6"/>
<organism evidence="8 9">
    <name type="scientific">Corynebacterium heidelbergense</name>
    <dbReference type="NCBI Taxonomy" id="2055947"/>
    <lineage>
        <taxon>Bacteria</taxon>
        <taxon>Bacillati</taxon>
        <taxon>Actinomycetota</taxon>
        <taxon>Actinomycetes</taxon>
        <taxon>Mycobacteriales</taxon>
        <taxon>Corynebacteriaceae</taxon>
        <taxon>Corynebacterium</taxon>
    </lineage>
</organism>
<dbReference type="RefSeq" id="WP_113630121.1">
    <property type="nucleotide sequence ID" value="NZ_QHCV01000009.1"/>
</dbReference>
<dbReference type="PANTHER" id="PTHR43643">
    <property type="entry name" value="HISTIDINOL-PHOSPHATE AMINOTRANSFERASE 2"/>
    <property type="match status" value="1"/>
</dbReference>
<dbReference type="InterPro" id="IPR015422">
    <property type="entry name" value="PyrdxlP-dep_Trfase_small"/>
</dbReference>
<keyword evidence="4 6" id="KW-0808">Transferase</keyword>
<dbReference type="InterPro" id="IPR005861">
    <property type="entry name" value="HisP_aminotrans"/>
</dbReference>
<dbReference type="CDD" id="cd00609">
    <property type="entry name" value="AAT_like"/>
    <property type="match status" value="1"/>
</dbReference>
<evidence type="ECO:0000256" key="3">
    <source>
        <dbReference type="ARBA" id="ARBA00022576"/>
    </source>
</evidence>